<dbReference type="Pfam" id="PF13875">
    <property type="entry name" value="DUF4202"/>
    <property type="match status" value="1"/>
</dbReference>
<name>A0A399CYC3_9BACT</name>
<organism evidence="1 2">
    <name type="scientific">Mariniphaga sediminis</name>
    <dbReference type="NCBI Taxonomy" id="1628158"/>
    <lineage>
        <taxon>Bacteria</taxon>
        <taxon>Pseudomonadati</taxon>
        <taxon>Bacteroidota</taxon>
        <taxon>Bacteroidia</taxon>
        <taxon>Marinilabiliales</taxon>
        <taxon>Prolixibacteraceae</taxon>
        <taxon>Mariniphaga</taxon>
    </lineage>
</organism>
<protein>
    <submittedName>
        <fullName evidence="1">DUF4202 domain-containing protein</fullName>
    </submittedName>
</protein>
<dbReference type="AlphaFoldDB" id="A0A399CYC3"/>
<accession>A0A399CYC3</accession>
<dbReference type="PANTHER" id="PTHR41729:SF1">
    <property type="entry name" value="GLUTAMYL-TRNA SYNTHETASE"/>
    <property type="match status" value="1"/>
</dbReference>
<reference evidence="1 2" key="1">
    <citation type="journal article" date="2015" name="Int. J. Syst. Evol. Microbiol.">
        <title>Mariniphaga sediminis sp. nov., isolated from coastal sediment.</title>
        <authorList>
            <person name="Wang F.Q."/>
            <person name="Shen Q.Y."/>
            <person name="Chen G.J."/>
            <person name="Du Z.J."/>
        </authorList>
    </citation>
    <scope>NUCLEOTIDE SEQUENCE [LARGE SCALE GENOMIC DNA]</scope>
    <source>
        <strain evidence="1 2">SY21</strain>
    </source>
</reference>
<dbReference type="OrthoDB" id="9799165at2"/>
<dbReference type="InterPro" id="IPR025255">
    <property type="entry name" value="DUF4202"/>
</dbReference>
<comment type="caution">
    <text evidence="1">The sequence shown here is derived from an EMBL/GenBank/DDBJ whole genome shotgun (WGS) entry which is preliminary data.</text>
</comment>
<dbReference type="PANTHER" id="PTHR41729">
    <property type="entry name" value="GLUTAMYL-TRNA SYNTHETASE"/>
    <property type="match status" value="1"/>
</dbReference>
<proteinExistence type="predicted"/>
<gene>
    <name evidence="1" type="ORF">D1164_13565</name>
</gene>
<sequence length="194" mass="22593">MYSSVFHTAAEALKNAHLQDPRIEFDGADAVPAEWLYTQRLSERLRQVYPDASEALTIAACCQHLYRWEIPRSDYPEGRTGYHQWRDYLSDYQSEKAAVILKESGYSDGFISEVTNILKKWNIRRLEEAQKLEDVVCLVFLEHYMYDFMQGKPEGQLLRIVQKTWNKMSEHAHRTALQLNLPEPARQIISQALG</sequence>
<evidence type="ECO:0000313" key="1">
    <source>
        <dbReference type="EMBL" id="RIH64664.1"/>
    </source>
</evidence>
<dbReference type="EMBL" id="QWET01000009">
    <property type="protein sequence ID" value="RIH64664.1"/>
    <property type="molecule type" value="Genomic_DNA"/>
</dbReference>
<evidence type="ECO:0000313" key="2">
    <source>
        <dbReference type="Proteomes" id="UP000266441"/>
    </source>
</evidence>
<keyword evidence="2" id="KW-1185">Reference proteome</keyword>
<dbReference type="RefSeq" id="WP_119350536.1">
    <property type="nucleotide sequence ID" value="NZ_QWET01000009.1"/>
</dbReference>
<dbReference type="Proteomes" id="UP000266441">
    <property type="component" value="Unassembled WGS sequence"/>
</dbReference>